<reference evidence="1 2" key="1">
    <citation type="submission" date="2021-04" db="EMBL/GenBank/DDBJ databases">
        <title>Chitinophaga sp. nov., isolated from the rhizosphere soil.</title>
        <authorList>
            <person name="He S."/>
        </authorList>
    </citation>
    <scope>NUCLEOTIDE SEQUENCE [LARGE SCALE GENOMIC DNA]</scope>
    <source>
        <strain evidence="1 2">2R12</strain>
    </source>
</reference>
<comment type="caution">
    <text evidence="1">The sequence shown here is derived from an EMBL/GenBank/DDBJ whole genome shotgun (WGS) entry which is preliminary data.</text>
</comment>
<keyword evidence="2" id="KW-1185">Reference proteome</keyword>
<proteinExistence type="predicted"/>
<gene>
    <name evidence="1" type="ORF">KE626_04940</name>
</gene>
<accession>A0ABS5IUW0</accession>
<sequence length="96" mass="10308">MCREPGSAPGLCFQARSNVDTIHLRINVANSKHINNNATITINGGKVFPGRQGSIGQTMQQTVSAWSYRDLQIPGSGAWQLGVGVQNLKTTTIKQA</sequence>
<name>A0ABS5IUW0_9BACT</name>
<dbReference type="Proteomes" id="UP000676386">
    <property type="component" value="Unassembled WGS sequence"/>
</dbReference>
<organism evidence="1 2">
    <name type="scientific">Chitinophaga hostae</name>
    <dbReference type="NCBI Taxonomy" id="2831022"/>
    <lineage>
        <taxon>Bacteria</taxon>
        <taxon>Pseudomonadati</taxon>
        <taxon>Bacteroidota</taxon>
        <taxon>Chitinophagia</taxon>
        <taxon>Chitinophagales</taxon>
        <taxon>Chitinophagaceae</taxon>
        <taxon>Chitinophaga</taxon>
    </lineage>
</organism>
<evidence type="ECO:0000313" key="2">
    <source>
        <dbReference type="Proteomes" id="UP000676386"/>
    </source>
</evidence>
<evidence type="ECO:0000313" key="1">
    <source>
        <dbReference type="EMBL" id="MBS0026650.1"/>
    </source>
</evidence>
<dbReference type="RefSeq" id="WP_211971766.1">
    <property type="nucleotide sequence ID" value="NZ_CBFHAM010000031.1"/>
</dbReference>
<dbReference type="EMBL" id="JAGTXB010000002">
    <property type="protein sequence ID" value="MBS0026650.1"/>
    <property type="molecule type" value="Genomic_DNA"/>
</dbReference>
<protein>
    <submittedName>
        <fullName evidence="1">Uncharacterized protein</fullName>
    </submittedName>
</protein>